<gene>
    <name evidence="1" type="ORF">FKW44_003853</name>
</gene>
<keyword evidence="2" id="KW-1185">Reference proteome</keyword>
<sequence length="88" mass="10254">ISWKRIHTPICFGGLGLLGIKCFRKAVIYKWFSRITVQGILRKEMLQKRLLEVKDLTLDEEMGKEPYKVIEASQKIGNFWKLNGCVNK</sequence>
<name>A0A7T8KML3_CALRO</name>
<reference evidence="2" key="1">
    <citation type="submission" date="2021-01" db="EMBL/GenBank/DDBJ databases">
        <title>Caligus Genome Assembly.</title>
        <authorList>
            <person name="Gallardo-Escarate C."/>
        </authorList>
    </citation>
    <scope>NUCLEOTIDE SEQUENCE [LARGE SCALE GENOMIC DNA]</scope>
</reference>
<dbReference type="AlphaFoldDB" id="A0A7T8KML3"/>
<evidence type="ECO:0000313" key="2">
    <source>
        <dbReference type="Proteomes" id="UP000595437"/>
    </source>
</evidence>
<dbReference type="EMBL" id="CP045891">
    <property type="protein sequence ID" value="QQP58508.1"/>
    <property type="molecule type" value="Genomic_DNA"/>
</dbReference>
<protein>
    <submittedName>
        <fullName evidence="1">Uncharacterized protein</fullName>
    </submittedName>
</protein>
<accession>A0A7T8KML3</accession>
<dbReference type="Proteomes" id="UP000595437">
    <property type="component" value="Chromosome 2"/>
</dbReference>
<proteinExistence type="predicted"/>
<evidence type="ECO:0000313" key="1">
    <source>
        <dbReference type="EMBL" id="QQP58508.1"/>
    </source>
</evidence>
<feature type="non-terminal residue" evidence="1">
    <location>
        <position position="1"/>
    </location>
</feature>
<organism evidence="1 2">
    <name type="scientific">Caligus rogercresseyi</name>
    <name type="common">Sea louse</name>
    <dbReference type="NCBI Taxonomy" id="217165"/>
    <lineage>
        <taxon>Eukaryota</taxon>
        <taxon>Metazoa</taxon>
        <taxon>Ecdysozoa</taxon>
        <taxon>Arthropoda</taxon>
        <taxon>Crustacea</taxon>
        <taxon>Multicrustacea</taxon>
        <taxon>Hexanauplia</taxon>
        <taxon>Copepoda</taxon>
        <taxon>Siphonostomatoida</taxon>
        <taxon>Caligidae</taxon>
        <taxon>Caligus</taxon>
    </lineage>
</organism>